<evidence type="ECO:0000313" key="13">
    <source>
        <dbReference type="EMBL" id="CRO99621.1"/>
    </source>
</evidence>
<dbReference type="NCBIfam" id="NF004067">
    <property type="entry name" value="PRK05580.1-4"/>
    <property type="match status" value="1"/>
</dbReference>
<evidence type="ECO:0000256" key="7">
    <source>
        <dbReference type="ARBA" id="ARBA00022833"/>
    </source>
</evidence>
<dbReference type="InterPro" id="IPR011545">
    <property type="entry name" value="DEAD/DEAH_box_helicase_dom"/>
</dbReference>
<keyword evidence="2 12" id="KW-0235">DNA replication</keyword>
<organism evidence="13 14">
    <name type="scientific">Pseudomonas aeruginosa</name>
    <dbReference type="NCBI Taxonomy" id="287"/>
    <lineage>
        <taxon>Bacteria</taxon>
        <taxon>Pseudomonadati</taxon>
        <taxon>Pseudomonadota</taxon>
        <taxon>Gammaproteobacteria</taxon>
        <taxon>Pseudomonadales</taxon>
        <taxon>Pseudomonadaceae</taxon>
        <taxon>Pseudomonas</taxon>
    </lineage>
</organism>
<feature type="binding site" evidence="12">
    <location>
        <position position="480"/>
    </location>
    <ligand>
        <name>Zn(2+)</name>
        <dbReference type="ChEBI" id="CHEBI:29105"/>
        <label>1</label>
    </ligand>
</feature>
<dbReference type="GO" id="GO:0005524">
    <property type="term" value="F:ATP binding"/>
    <property type="evidence" value="ECO:0007669"/>
    <property type="project" value="UniProtKB-UniRule"/>
</dbReference>
<reference evidence="14" key="1">
    <citation type="submission" date="2015-06" db="EMBL/GenBank/DDBJ databases">
        <authorList>
            <person name="Radhakrishnan Rajesh"/>
            <person name="Underwood Anthony"/>
            <person name="Al-Shahib Ali"/>
        </authorList>
    </citation>
    <scope>NUCLEOTIDE SEQUENCE [LARGE SCALE GENOMIC DNA]</scope>
    <source>
        <strain evidence="14">P19_London_7_VIM_2_05_10</strain>
    </source>
</reference>
<feature type="binding site" evidence="12">
    <location>
        <position position="449"/>
    </location>
    <ligand>
        <name>Zn(2+)</name>
        <dbReference type="ChEBI" id="CHEBI:29105"/>
        <label>2</label>
    </ligand>
</feature>
<dbReference type="PROSITE" id="PS51194">
    <property type="entry name" value="HELICASE_CTER"/>
    <property type="match status" value="1"/>
</dbReference>
<dbReference type="FunFam" id="3.40.50.300:FF:000489">
    <property type="entry name" value="Primosome assembly protein PriA"/>
    <property type="match status" value="1"/>
</dbReference>
<dbReference type="Gene3D" id="3.40.50.300">
    <property type="entry name" value="P-loop containing nucleotide triphosphate hydrolases"/>
    <property type="match status" value="2"/>
</dbReference>
<dbReference type="Pfam" id="PF00271">
    <property type="entry name" value="Helicase_C"/>
    <property type="match status" value="1"/>
</dbReference>
<dbReference type="Pfam" id="PF00270">
    <property type="entry name" value="DEAD"/>
    <property type="match status" value="1"/>
</dbReference>
<keyword evidence="6 12" id="KW-0347">Helicase</keyword>
<protein>
    <recommendedName>
        <fullName evidence="12">Replication restart protein PriA</fullName>
    </recommendedName>
    <alternativeName>
        <fullName evidence="12">ATP-dependent DNA helicase PriA</fullName>
        <ecNumber evidence="12">5.6.2.4</ecNumber>
    </alternativeName>
    <alternativeName>
        <fullName evidence="12">DNA 3'-5' helicase PriA</fullName>
    </alternativeName>
</protein>
<evidence type="ECO:0000256" key="8">
    <source>
        <dbReference type="ARBA" id="ARBA00022840"/>
    </source>
</evidence>
<dbReference type="GO" id="GO:0008270">
    <property type="term" value="F:zinc ion binding"/>
    <property type="evidence" value="ECO:0007669"/>
    <property type="project" value="UniProtKB-UniRule"/>
</dbReference>
<keyword evidence="7 12" id="KW-0862">Zinc</keyword>
<dbReference type="PANTHER" id="PTHR30580:SF0">
    <property type="entry name" value="PRIMOSOMAL PROTEIN N"/>
    <property type="match status" value="1"/>
</dbReference>
<dbReference type="InterPro" id="IPR005259">
    <property type="entry name" value="PriA"/>
</dbReference>
<dbReference type="CDD" id="cd18804">
    <property type="entry name" value="SF2_C_priA"/>
    <property type="match status" value="1"/>
</dbReference>
<dbReference type="eggNOG" id="COG1198">
    <property type="taxonomic scope" value="Bacteria"/>
</dbReference>
<evidence type="ECO:0000256" key="9">
    <source>
        <dbReference type="ARBA" id="ARBA00023125"/>
    </source>
</evidence>
<evidence type="ECO:0000256" key="3">
    <source>
        <dbReference type="ARBA" id="ARBA00022723"/>
    </source>
</evidence>
<dbReference type="InterPro" id="IPR041222">
    <property type="entry name" value="PriA_3primeBD"/>
</dbReference>
<dbReference type="EC" id="5.6.2.4" evidence="12"/>
<evidence type="ECO:0000256" key="2">
    <source>
        <dbReference type="ARBA" id="ARBA00022705"/>
    </source>
</evidence>
<evidence type="ECO:0000313" key="14">
    <source>
        <dbReference type="Proteomes" id="UP000045039"/>
    </source>
</evidence>
<dbReference type="NCBIfam" id="TIGR00595">
    <property type="entry name" value="priA"/>
    <property type="match status" value="1"/>
</dbReference>
<keyword evidence="8 12" id="KW-0067">ATP-binding</keyword>
<evidence type="ECO:0000256" key="4">
    <source>
        <dbReference type="ARBA" id="ARBA00022741"/>
    </source>
</evidence>
<dbReference type="InterPro" id="IPR001650">
    <property type="entry name" value="Helicase_C-like"/>
</dbReference>
<dbReference type="GO" id="GO:0016787">
    <property type="term" value="F:hydrolase activity"/>
    <property type="evidence" value="ECO:0007669"/>
    <property type="project" value="UniProtKB-KW"/>
</dbReference>
<dbReference type="FunFam" id="3.40.1440.60:FF:000001">
    <property type="entry name" value="Primosomal protein N"/>
    <property type="match status" value="1"/>
</dbReference>
<feature type="binding site" evidence="12">
    <location>
        <position position="452"/>
    </location>
    <ligand>
        <name>Zn(2+)</name>
        <dbReference type="ChEBI" id="CHEBI:29105"/>
        <label>2</label>
    </ligand>
</feature>
<dbReference type="Pfam" id="PF17764">
    <property type="entry name" value="PriA_3primeBD"/>
    <property type="match status" value="1"/>
</dbReference>
<dbReference type="PROSITE" id="PS51192">
    <property type="entry name" value="HELICASE_ATP_BIND_1"/>
    <property type="match status" value="1"/>
</dbReference>
<evidence type="ECO:0000256" key="6">
    <source>
        <dbReference type="ARBA" id="ARBA00022806"/>
    </source>
</evidence>
<dbReference type="InterPro" id="IPR042115">
    <property type="entry name" value="PriA_3primeBD_sf"/>
</dbReference>
<comment type="function">
    <text evidence="12">Initiates the restart of stalled replication forks, which reloads the replicative helicase on sites other than the origin of replication. Recognizes and binds to abandoned replication forks and remodels them to uncover a helicase loading site. Promotes assembly of the primosome at these replication forks.</text>
</comment>
<dbReference type="SUPFAM" id="SSF52540">
    <property type="entry name" value="P-loop containing nucleoside triphosphate hydrolases"/>
    <property type="match status" value="2"/>
</dbReference>
<evidence type="ECO:0000256" key="1">
    <source>
        <dbReference type="ARBA" id="ARBA00022515"/>
    </source>
</evidence>
<feature type="binding site" evidence="12">
    <location>
        <position position="440"/>
    </location>
    <ligand>
        <name>Zn(2+)</name>
        <dbReference type="ChEBI" id="CHEBI:29105"/>
        <label>1</label>
    </ligand>
</feature>
<keyword evidence="9 12" id="KW-0238">DNA-binding</keyword>
<dbReference type="Gene3D" id="3.40.1440.60">
    <property type="entry name" value="PriA, 3(prime) DNA-binding domain"/>
    <property type="match status" value="1"/>
</dbReference>
<dbReference type="InterPro" id="IPR027417">
    <property type="entry name" value="P-loop_NTPase"/>
</dbReference>
<dbReference type="GO" id="GO:0043138">
    <property type="term" value="F:3'-5' DNA helicase activity"/>
    <property type="evidence" value="ECO:0007669"/>
    <property type="project" value="UniProtKB-EC"/>
</dbReference>
<dbReference type="SMART" id="SM00490">
    <property type="entry name" value="HELICc"/>
    <property type="match status" value="1"/>
</dbReference>
<dbReference type="RefSeq" id="WP_003103282.1">
    <property type="nucleotide sequence ID" value="NZ_AP014839.1"/>
</dbReference>
<dbReference type="AlphaFoldDB" id="A0A072ZWD8"/>
<accession>A0A1S1C0F2</accession>
<dbReference type="Pfam" id="PF18074">
    <property type="entry name" value="PriA_C"/>
    <property type="match status" value="1"/>
</dbReference>
<keyword evidence="1 12" id="KW-0639">Primosome</keyword>
<dbReference type="GO" id="GO:0003677">
    <property type="term" value="F:DNA binding"/>
    <property type="evidence" value="ECO:0007669"/>
    <property type="project" value="UniProtKB-UniRule"/>
</dbReference>
<keyword evidence="3 12" id="KW-0479">Metal-binding</keyword>
<feature type="binding site" evidence="12">
    <location>
        <position position="483"/>
    </location>
    <ligand>
        <name>Zn(2+)</name>
        <dbReference type="ChEBI" id="CHEBI:29105"/>
        <label>1</label>
    </ligand>
</feature>
<proteinExistence type="inferred from homology"/>
<comment type="caution">
    <text evidence="13">The sequence shown here is derived from an EMBL/GenBank/DDBJ whole genome shotgun (WGS) entry which is preliminary data.</text>
</comment>
<dbReference type="InterPro" id="IPR014001">
    <property type="entry name" value="Helicase_ATP-bd"/>
</dbReference>
<comment type="catalytic activity">
    <reaction evidence="11 12">
        <text>ATP + H2O = ADP + phosphate + H(+)</text>
        <dbReference type="Rhea" id="RHEA:13065"/>
        <dbReference type="ChEBI" id="CHEBI:15377"/>
        <dbReference type="ChEBI" id="CHEBI:15378"/>
        <dbReference type="ChEBI" id="CHEBI:30616"/>
        <dbReference type="ChEBI" id="CHEBI:43474"/>
        <dbReference type="ChEBI" id="CHEBI:456216"/>
        <dbReference type="EC" id="5.6.2.4"/>
    </reaction>
</comment>
<dbReference type="InterPro" id="IPR040498">
    <property type="entry name" value="PriA_CRR"/>
</dbReference>
<comment type="cofactor">
    <cofactor evidence="12">
        <name>Zn(2+)</name>
        <dbReference type="ChEBI" id="CHEBI:29105"/>
    </cofactor>
    <text evidence="12">Binds 2 zinc ions per subunit.</text>
</comment>
<keyword evidence="10 12" id="KW-0413">Isomerase</keyword>
<dbReference type="GO" id="GO:0006270">
    <property type="term" value="P:DNA replication initiation"/>
    <property type="evidence" value="ECO:0007669"/>
    <property type="project" value="TreeGrafter"/>
</dbReference>
<dbReference type="Proteomes" id="UP000045039">
    <property type="component" value="Unassembled WGS sequence"/>
</dbReference>
<dbReference type="HAMAP" id="MF_00983">
    <property type="entry name" value="PriA"/>
    <property type="match status" value="1"/>
</dbReference>
<evidence type="ECO:0000256" key="10">
    <source>
        <dbReference type="ARBA" id="ARBA00023235"/>
    </source>
</evidence>
<dbReference type="GO" id="GO:0006302">
    <property type="term" value="P:double-strand break repair"/>
    <property type="evidence" value="ECO:0007669"/>
    <property type="project" value="InterPro"/>
</dbReference>
<comment type="similarity">
    <text evidence="12">Belongs to the helicase family. PriA subfamily.</text>
</comment>
<dbReference type="NCBIfam" id="NF004065">
    <property type="entry name" value="PRK05580.1-1"/>
    <property type="match status" value="1"/>
</dbReference>
<feature type="binding site" evidence="12">
    <location>
        <position position="470"/>
    </location>
    <ligand>
        <name>Zn(2+)</name>
        <dbReference type="ChEBI" id="CHEBI:29105"/>
        <label>2</label>
    </ligand>
</feature>
<gene>
    <name evidence="13" type="primary">priA_1</name>
    <name evidence="12" type="synonym">priA</name>
    <name evidence="13" type="ORF">PAERUG_P19_London_7_VIM_2_05_10_03110</name>
</gene>
<feature type="binding site" evidence="12">
    <location>
        <position position="443"/>
    </location>
    <ligand>
        <name>Zn(2+)</name>
        <dbReference type="ChEBI" id="CHEBI:29105"/>
        <label>1</label>
    </ligand>
</feature>
<dbReference type="GO" id="GO:0006269">
    <property type="term" value="P:DNA replication, synthesis of primer"/>
    <property type="evidence" value="ECO:0007669"/>
    <property type="project" value="UniProtKB-KW"/>
</dbReference>
<dbReference type="EMBL" id="CVVU01000201">
    <property type="protein sequence ID" value="CRO99621.1"/>
    <property type="molecule type" value="Genomic_DNA"/>
</dbReference>
<comment type="catalytic activity">
    <reaction evidence="12">
        <text>Couples ATP hydrolysis with the unwinding of duplex DNA by translocating in the 3'-5' direction.</text>
        <dbReference type="EC" id="5.6.2.4"/>
    </reaction>
</comment>
<evidence type="ECO:0000256" key="12">
    <source>
        <dbReference type="HAMAP-Rule" id="MF_00983"/>
    </source>
</evidence>
<dbReference type="InterPro" id="IPR041236">
    <property type="entry name" value="PriA_C"/>
</dbReference>
<sequence length="739" mass="82138">MSDLILRLALPSPLRRLFDYRAPRGIPRSALQPGIRLLLPFGRRELVGVLIEVTDRSEVPEDKLKPALRVLDAKPPMPAHLLELCRWTAQYYQHSLGDTLSWALPNLLRQGEPAEARQQRFWHATAQSSLDDPRLARAPRQRQALAILKQHPHGVSHELLNQLQINKDSLDLLKEKGLVELEVRRHSTPPREGGWLAQAELPLNPEQRAAFEAVRASHGGFHCFLLAGVTGSGKTEVYLQLIRETLAAGRQALVLIPEINLGPQTLARFERRFNARIALLHSALTDRERLDAWLAARDGEADIVIGTRSALFTPLKRPGLIIVDEEHDASYKQQDGLRYHARDLALVRARLENVPILLGSATPALESLHNAQAGRYGLLRLTQRAGGAHPPKFIRLDVKSMPLDAGLSRPLQQAIGDTLAAGQQVLVFLNRRGFAPTLLCHDCGWISQCPRCDARMTVHQGSGELRCHHCDHRQRPPMNCPQCGKLDLRPVGAGTERAEERLRILFPNHPVLRIDRDSTSRKHAMRDLFATINSGEPCILVGTQMLAKGHHFPRVTLVAILDADGGLFSADFRASERMAQQIVQVAGRAGRAEEPGRVLIQTHLADHPLLVQLTEDGYFAFAEQALSERRAAGLPPFAHLALLRAEAHKPGQAEAFLDSACSAAEQLLEQMGGPEVELLGPVPAPMERRAGKHRAQLLLQCMSRAPLHRLLTPWLQSLEQLPGGRQVRWSLDIDPIDLF</sequence>
<keyword evidence="4 12" id="KW-0547">Nucleotide-binding</keyword>
<feature type="binding site" evidence="12">
    <location>
        <position position="467"/>
    </location>
    <ligand>
        <name>Zn(2+)</name>
        <dbReference type="ChEBI" id="CHEBI:29105"/>
        <label>2</label>
    </ligand>
</feature>
<evidence type="ECO:0000256" key="5">
    <source>
        <dbReference type="ARBA" id="ARBA00022801"/>
    </source>
</evidence>
<dbReference type="PANTHER" id="PTHR30580">
    <property type="entry name" value="PRIMOSOMAL PROTEIN N"/>
    <property type="match status" value="1"/>
</dbReference>
<dbReference type="GO" id="GO:1990077">
    <property type="term" value="C:primosome complex"/>
    <property type="evidence" value="ECO:0007669"/>
    <property type="project" value="UniProtKB-UniRule"/>
</dbReference>
<name>A0A072ZWD8_PSEAI</name>
<dbReference type="Pfam" id="PF18319">
    <property type="entry name" value="Zn_ribbon_PriA"/>
    <property type="match status" value="1"/>
</dbReference>
<dbReference type="SMART" id="SM00487">
    <property type="entry name" value="DEXDc"/>
    <property type="match status" value="1"/>
</dbReference>
<dbReference type="GO" id="GO:0006310">
    <property type="term" value="P:DNA recombination"/>
    <property type="evidence" value="ECO:0007669"/>
    <property type="project" value="InterPro"/>
</dbReference>
<dbReference type="CDD" id="cd17929">
    <property type="entry name" value="DEXHc_priA"/>
    <property type="match status" value="1"/>
</dbReference>
<accession>A0A072ZWD8</accession>
<comment type="subunit">
    <text evidence="12">Component of the replication restart primosome.</text>
</comment>
<keyword evidence="5 12" id="KW-0378">Hydrolase</keyword>
<evidence type="ECO:0000256" key="11">
    <source>
        <dbReference type="ARBA" id="ARBA00048988"/>
    </source>
</evidence>